<dbReference type="Proteomes" id="UP001234297">
    <property type="component" value="Chromosome 3"/>
</dbReference>
<keyword evidence="2" id="KW-1185">Reference proteome</keyword>
<accession>A0ACC2LVF9</accession>
<proteinExistence type="predicted"/>
<name>A0ACC2LVF9_PERAE</name>
<evidence type="ECO:0000313" key="1">
    <source>
        <dbReference type="EMBL" id="KAJ8637056.1"/>
    </source>
</evidence>
<comment type="caution">
    <text evidence="1">The sequence shown here is derived from an EMBL/GenBank/DDBJ whole genome shotgun (WGS) entry which is preliminary data.</text>
</comment>
<evidence type="ECO:0000313" key="2">
    <source>
        <dbReference type="Proteomes" id="UP001234297"/>
    </source>
</evidence>
<protein>
    <submittedName>
        <fullName evidence="1">Uncharacterized protein</fullName>
    </submittedName>
</protein>
<dbReference type="EMBL" id="CM056811">
    <property type="protein sequence ID" value="KAJ8637056.1"/>
    <property type="molecule type" value="Genomic_DNA"/>
</dbReference>
<sequence>MVSVEYSGQVIAHLINKVALVVDILRWVMCWAFKQKDRDLGPSDFSTMDMAPPQSSSSSSSLSSSSPPPPPSSAQAIRDSLHVATYGDISERLPVSGATCAVCLNDLREEDKVWVLRNCCHVFHKRCLDRWLDHDEHQTCPLCRAPLLGLDLGLEPEKPSWAVEQLIYLFGDDLLGDQ</sequence>
<gene>
    <name evidence="1" type="ORF">MRB53_011323</name>
</gene>
<reference evidence="1 2" key="1">
    <citation type="journal article" date="2022" name="Hortic Res">
        <title>A haplotype resolved chromosomal level avocado genome allows analysis of novel avocado genes.</title>
        <authorList>
            <person name="Nath O."/>
            <person name="Fletcher S.J."/>
            <person name="Hayward A."/>
            <person name="Shaw L.M."/>
            <person name="Masouleh A.K."/>
            <person name="Furtado A."/>
            <person name="Henry R.J."/>
            <person name="Mitter N."/>
        </authorList>
    </citation>
    <scope>NUCLEOTIDE SEQUENCE [LARGE SCALE GENOMIC DNA]</scope>
    <source>
        <strain evidence="2">cv. Hass</strain>
    </source>
</reference>
<organism evidence="1 2">
    <name type="scientific">Persea americana</name>
    <name type="common">Avocado</name>
    <dbReference type="NCBI Taxonomy" id="3435"/>
    <lineage>
        <taxon>Eukaryota</taxon>
        <taxon>Viridiplantae</taxon>
        <taxon>Streptophyta</taxon>
        <taxon>Embryophyta</taxon>
        <taxon>Tracheophyta</taxon>
        <taxon>Spermatophyta</taxon>
        <taxon>Magnoliopsida</taxon>
        <taxon>Magnoliidae</taxon>
        <taxon>Laurales</taxon>
        <taxon>Lauraceae</taxon>
        <taxon>Persea</taxon>
    </lineage>
</organism>